<organism evidence="2 3">
    <name type="scientific">Oceaniradius stylonematis</name>
    <dbReference type="NCBI Taxonomy" id="2184161"/>
    <lineage>
        <taxon>Bacteria</taxon>
        <taxon>Pseudomonadati</taxon>
        <taxon>Pseudomonadota</taxon>
        <taxon>Alphaproteobacteria</taxon>
        <taxon>Hyphomicrobiales</taxon>
        <taxon>Ahrensiaceae</taxon>
        <taxon>Oceaniradius</taxon>
    </lineage>
</organism>
<dbReference type="InterPro" id="IPR006311">
    <property type="entry name" value="TAT_signal"/>
</dbReference>
<dbReference type="SUPFAM" id="SSF56281">
    <property type="entry name" value="Metallo-hydrolase/oxidoreductase"/>
    <property type="match status" value="1"/>
</dbReference>
<dbReference type="PANTHER" id="PTHR15032:SF4">
    <property type="entry name" value="N-ACYL-PHOSPHATIDYLETHANOLAMINE-HYDROLYZING PHOSPHOLIPASE D"/>
    <property type="match status" value="1"/>
</dbReference>
<sequence length="361" mass="39350">MTRRGFFKWLGIGGLLAAGGTFAVRRANAGNPYYSGPAASNFDGRTFFNPGGAEPRGFTDLLRWQLGGGKEPWPETYPSPFPAARPEPRVNGDGLRVTMVGHATMLVQIAGLNILTDPVWSERVSPFSFAGPYRRNAPGIAFDDLPPIDAVLLTHNHYDHLDLATFDRLVATHDPHIVTPLGNDTIIRQTAPTARVSTGNWGDVVRIGNGTRVHIEPAHHWSARGGSDRRMALWSAFVIGTPAGRIYHVGDTGFHDGINYRAAGDKHGGFRLALLPIGAYEPRWFMQGQHQTPLEAAQGMALCRAAHTVGHHWGTFRLTNEAVEAPLYALEAALQNVGIAPARFQPMRPGQVWDVPPAERS</sequence>
<name>A0A3A8AB56_9HYPH</name>
<dbReference type="OrthoDB" id="9805728at2"/>
<accession>A0A3A8AB56</accession>
<dbReference type="AlphaFoldDB" id="A0A3A8AB56"/>
<proteinExistence type="predicted"/>
<dbReference type="RefSeq" id="WP_109765647.1">
    <property type="nucleotide sequence ID" value="NZ_JASHJQ010000001.1"/>
</dbReference>
<feature type="domain" description="Metallo-beta-lactamase" evidence="1">
    <location>
        <begin position="113"/>
        <end position="313"/>
    </location>
</feature>
<comment type="caution">
    <text evidence="2">The sequence shown here is derived from an EMBL/GenBank/DDBJ whole genome shotgun (WGS) entry which is preliminary data.</text>
</comment>
<dbReference type="GO" id="GO:0005737">
    <property type="term" value="C:cytoplasm"/>
    <property type="evidence" value="ECO:0007669"/>
    <property type="project" value="TreeGrafter"/>
</dbReference>
<dbReference type="Proteomes" id="UP000246132">
    <property type="component" value="Unassembled WGS sequence"/>
</dbReference>
<dbReference type="InterPro" id="IPR036866">
    <property type="entry name" value="RibonucZ/Hydroxyglut_hydro"/>
</dbReference>
<dbReference type="PROSITE" id="PS51318">
    <property type="entry name" value="TAT"/>
    <property type="match status" value="1"/>
</dbReference>
<dbReference type="InterPro" id="IPR001279">
    <property type="entry name" value="Metallo-B-lactamas"/>
</dbReference>
<evidence type="ECO:0000259" key="1">
    <source>
        <dbReference type="Pfam" id="PF12706"/>
    </source>
</evidence>
<reference evidence="2 3" key="1">
    <citation type="journal article" date="2018" name="Int. J. Syst. Bacteriol.">
        <title>Oceaniradius stylonemae gen. nov., sp. nov., isolated from a red alga, Stylonema cornu-cervi.</title>
        <authorList>
            <person name="Jeong S."/>
        </authorList>
    </citation>
    <scope>NUCLEOTIDE SEQUENCE [LARGE SCALE GENOMIC DNA]</scope>
    <source>
        <strain evidence="2 3">StC1</strain>
    </source>
</reference>
<evidence type="ECO:0000313" key="3">
    <source>
        <dbReference type="Proteomes" id="UP000246132"/>
    </source>
</evidence>
<dbReference type="Pfam" id="PF12706">
    <property type="entry name" value="Lactamase_B_2"/>
    <property type="match status" value="1"/>
</dbReference>
<dbReference type="GO" id="GO:0016787">
    <property type="term" value="F:hydrolase activity"/>
    <property type="evidence" value="ECO:0007669"/>
    <property type="project" value="UniProtKB-KW"/>
</dbReference>
<dbReference type="EMBL" id="QFWV02000004">
    <property type="protein sequence ID" value="RKF07552.1"/>
    <property type="molecule type" value="Genomic_DNA"/>
</dbReference>
<dbReference type="PANTHER" id="PTHR15032">
    <property type="entry name" value="N-ACYL-PHOSPHATIDYLETHANOLAMINE-HYDROLYZING PHOSPHOLIPASE D"/>
    <property type="match status" value="1"/>
</dbReference>
<dbReference type="Gene3D" id="3.60.15.10">
    <property type="entry name" value="Ribonuclease Z/Hydroxyacylglutathione hydrolase-like"/>
    <property type="match status" value="1"/>
</dbReference>
<protein>
    <submittedName>
        <fullName evidence="2">MBL fold metallo-hydrolase</fullName>
    </submittedName>
</protein>
<keyword evidence="2" id="KW-0378">Hydrolase</keyword>
<keyword evidence="3" id="KW-1185">Reference proteome</keyword>
<gene>
    <name evidence="2" type="ORF">DEM25_007135</name>
</gene>
<evidence type="ECO:0000313" key="2">
    <source>
        <dbReference type="EMBL" id="RKF07552.1"/>
    </source>
</evidence>